<dbReference type="AlphaFoldDB" id="A0AA37T9M7"/>
<keyword evidence="2" id="KW-0732">Signal</keyword>
<feature type="region of interest" description="Disordered" evidence="1">
    <location>
        <begin position="129"/>
        <end position="148"/>
    </location>
</feature>
<reference evidence="3 4" key="1">
    <citation type="journal article" date="2014" name="Int. J. Syst. Evol. Microbiol.">
        <title>Complete genome sequence of Corynebacterium casei LMG S-19264T (=DSM 44701T), isolated from a smear-ripened cheese.</title>
        <authorList>
            <consortium name="US DOE Joint Genome Institute (JGI-PGF)"/>
            <person name="Walter F."/>
            <person name="Albersmeier A."/>
            <person name="Kalinowski J."/>
            <person name="Ruckert C."/>
        </authorList>
    </citation>
    <scope>NUCLEOTIDE SEQUENCE [LARGE SCALE GENOMIC DNA]</scope>
    <source>
        <strain evidence="3 4">NBRC 110095</strain>
    </source>
</reference>
<protein>
    <recommendedName>
        <fullName evidence="5">Carboxypeptidase regulatory-like domain-containing protein</fullName>
    </recommendedName>
</protein>
<dbReference type="Pfam" id="PF13620">
    <property type="entry name" value="CarboxypepD_reg"/>
    <property type="match status" value="1"/>
</dbReference>
<evidence type="ECO:0000313" key="4">
    <source>
        <dbReference type="Proteomes" id="UP001156870"/>
    </source>
</evidence>
<evidence type="ECO:0000256" key="2">
    <source>
        <dbReference type="SAM" id="SignalP"/>
    </source>
</evidence>
<name>A0AA37T9M7_9GAMM</name>
<accession>A0AA37T9M7</accession>
<dbReference type="SUPFAM" id="SSF49464">
    <property type="entry name" value="Carboxypeptidase regulatory domain-like"/>
    <property type="match status" value="1"/>
</dbReference>
<dbReference type="Gene3D" id="2.60.40.1120">
    <property type="entry name" value="Carboxypeptidase-like, regulatory domain"/>
    <property type="match status" value="1"/>
</dbReference>
<feature type="signal peptide" evidence="2">
    <location>
        <begin position="1"/>
        <end position="27"/>
    </location>
</feature>
<dbReference type="EMBL" id="BSPD01000079">
    <property type="protein sequence ID" value="GLS27422.1"/>
    <property type="molecule type" value="Genomic_DNA"/>
</dbReference>
<proteinExistence type="predicted"/>
<evidence type="ECO:0000313" key="3">
    <source>
        <dbReference type="EMBL" id="GLS27422.1"/>
    </source>
</evidence>
<evidence type="ECO:0008006" key="5">
    <source>
        <dbReference type="Google" id="ProtNLM"/>
    </source>
</evidence>
<organism evidence="3 4">
    <name type="scientific">Marinibactrum halimedae</name>
    <dbReference type="NCBI Taxonomy" id="1444977"/>
    <lineage>
        <taxon>Bacteria</taxon>
        <taxon>Pseudomonadati</taxon>
        <taxon>Pseudomonadota</taxon>
        <taxon>Gammaproteobacteria</taxon>
        <taxon>Cellvibrionales</taxon>
        <taxon>Cellvibrionaceae</taxon>
        <taxon>Marinibactrum</taxon>
    </lineage>
</organism>
<dbReference type="InterPro" id="IPR008969">
    <property type="entry name" value="CarboxyPept-like_regulatory"/>
</dbReference>
<dbReference type="Proteomes" id="UP001156870">
    <property type="component" value="Unassembled WGS sequence"/>
</dbReference>
<comment type="caution">
    <text evidence="3">The sequence shown here is derived from an EMBL/GenBank/DDBJ whole genome shotgun (WGS) entry which is preliminary data.</text>
</comment>
<keyword evidence="4" id="KW-1185">Reference proteome</keyword>
<gene>
    <name evidence="3" type="ORF">GCM10007877_31410</name>
</gene>
<feature type="chain" id="PRO_5041463063" description="Carboxypeptidase regulatory-like domain-containing protein" evidence="2">
    <location>
        <begin position="28"/>
        <end position="148"/>
    </location>
</feature>
<dbReference type="PROSITE" id="PS51257">
    <property type="entry name" value="PROKAR_LIPOPROTEIN"/>
    <property type="match status" value="1"/>
</dbReference>
<evidence type="ECO:0000256" key="1">
    <source>
        <dbReference type="SAM" id="MobiDB-lite"/>
    </source>
</evidence>
<sequence>MKRKNTKLVGYSSLFVLSACVSLPVLSAGGNVNGSVKGVVLNEAGNPITNAEVVVKNIETGLTRKSNTSNTGAFKLNLPTGEYTIEAENGDYRARTQKIQVRLGQSTVVSFTLGGDQLSIEEVAVVGERSSGTSSPVATGLSMSYGHL</sequence>
<dbReference type="RefSeq" id="WP_232595032.1">
    <property type="nucleotide sequence ID" value="NZ_BSPD01000079.1"/>
</dbReference>